<evidence type="ECO:0000256" key="7">
    <source>
        <dbReference type="SAM" id="Phobius"/>
    </source>
</evidence>
<feature type="transmembrane region" description="Helical" evidence="7">
    <location>
        <begin position="280"/>
        <end position="301"/>
    </location>
</feature>
<gene>
    <name evidence="8" type="ORF">GTA51_14745</name>
</gene>
<feature type="transmembrane region" description="Helical" evidence="7">
    <location>
        <begin position="232"/>
        <end position="260"/>
    </location>
</feature>
<dbReference type="Proteomes" id="UP000482487">
    <property type="component" value="Unassembled WGS sequence"/>
</dbReference>
<comment type="similarity">
    <text evidence="2">Belongs to the NrfD family.</text>
</comment>
<keyword evidence="5 7" id="KW-1133">Transmembrane helix</keyword>
<dbReference type="AlphaFoldDB" id="A0A7C9IN13"/>
<reference evidence="8 9" key="1">
    <citation type="submission" date="2020-01" db="EMBL/GenBank/DDBJ databases">
        <title>Genome sequence of Desulfovibrio aerotolerans DSM 16695(T).</title>
        <authorList>
            <person name="Karnachuk O."/>
            <person name="Avakyan M."/>
            <person name="Mardanov A."/>
            <person name="Kadnikov V."/>
            <person name="Ravin N."/>
        </authorList>
    </citation>
    <scope>NUCLEOTIDE SEQUENCE [LARGE SCALE GENOMIC DNA]</scope>
    <source>
        <strain evidence="8 9">DSM 16695</strain>
    </source>
</reference>
<evidence type="ECO:0000256" key="2">
    <source>
        <dbReference type="ARBA" id="ARBA00008929"/>
    </source>
</evidence>
<dbReference type="Pfam" id="PF03916">
    <property type="entry name" value="NrfD"/>
    <property type="match status" value="1"/>
</dbReference>
<evidence type="ECO:0000256" key="5">
    <source>
        <dbReference type="ARBA" id="ARBA00022989"/>
    </source>
</evidence>
<feature type="transmembrane region" description="Helical" evidence="7">
    <location>
        <begin position="313"/>
        <end position="335"/>
    </location>
</feature>
<accession>A0A7C9IN13</accession>
<feature type="transmembrane region" description="Helical" evidence="7">
    <location>
        <begin position="52"/>
        <end position="74"/>
    </location>
</feature>
<protein>
    <submittedName>
        <fullName evidence="8">Menaquinol oxidoreductase</fullName>
    </submittedName>
</protein>
<evidence type="ECO:0000256" key="3">
    <source>
        <dbReference type="ARBA" id="ARBA00022475"/>
    </source>
</evidence>
<proteinExistence type="inferred from homology"/>
<evidence type="ECO:0000256" key="4">
    <source>
        <dbReference type="ARBA" id="ARBA00022692"/>
    </source>
</evidence>
<feature type="transmembrane region" description="Helical" evidence="7">
    <location>
        <begin position="160"/>
        <end position="185"/>
    </location>
</feature>
<keyword evidence="9" id="KW-1185">Reference proteome</keyword>
<keyword evidence="4 7" id="KW-0812">Transmembrane</keyword>
<dbReference type="Gene3D" id="1.20.1630.10">
    <property type="entry name" value="Formate dehydrogenase/DMSO reductase domain"/>
    <property type="match status" value="1"/>
</dbReference>
<evidence type="ECO:0000313" key="8">
    <source>
        <dbReference type="EMBL" id="MYL84384.1"/>
    </source>
</evidence>
<dbReference type="PANTHER" id="PTHR43044:SF2">
    <property type="entry name" value="POLYSULPHIDE REDUCTASE NRFD"/>
    <property type="match status" value="1"/>
</dbReference>
<organism evidence="8 9">
    <name type="scientific">Solidesulfovibrio aerotolerans</name>
    <dbReference type="NCBI Taxonomy" id="295255"/>
    <lineage>
        <taxon>Bacteria</taxon>
        <taxon>Pseudomonadati</taxon>
        <taxon>Thermodesulfobacteriota</taxon>
        <taxon>Desulfovibrionia</taxon>
        <taxon>Desulfovibrionales</taxon>
        <taxon>Desulfovibrionaceae</taxon>
        <taxon>Solidesulfovibrio</taxon>
    </lineage>
</organism>
<dbReference type="InterPro" id="IPR005614">
    <property type="entry name" value="NrfD-like"/>
</dbReference>
<dbReference type="OrthoDB" id="9768846at2"/>
<keyword evidence="3" id="KW-1003">Cell membrane</keyword>
<keyword evidence="6 7" id="KW-0472">Membrane</keyword>
<comment type="caution">
    <text evidence="8">The sequence shown here is derived from an EMBL/GenBank/DDBJ whole genome shotgun (WGS) entry which is preliminary data.</text>
</comment>
<evidence type="ECO:0000256" key="1">
    <source>
        <dbReference type="ARBA" id="ARBA00004651"/>
    </source>
</evidence>
<feature type="transmembrane region" description="Helical" evidence="7">
    <location>
        <begin position="86"/>
        <end position="105"/>
    </location>
</feature>
<feature type="transmembrane region" description="Helical" evidence="7">
    <location>
        <begin position="191"/>
        <end position="220"/>
    </location>
</feature>
<feature type="transmembrane region" description="Helical" evidence="7">
    <location>
        <begin position="125"/>
        <end position="148"/>
    </location>
</feature>
<evidence type="ECO:0000256" key="6">
    <source>
        <dbReference type="ARBA" id="ARBA00023136"/>
    </source>
</evidence>
<comment type="subcellular location">
    <subcellularLocation>
        <location evidence="1">Cell membrane</location>
        <topology evidence="1">Multi-pass membrane protein</topology>
    </subcellularLocation>
</comment>
<feature type="transmembrane region" description="Helical" evidence="7">
    <location>
        <begin position="12"/>
        <end position="32"/>
    </location>
</feature>
<dbReference type="NCBIfam" id="NF045798">
    <property type="entry name" value="DsrP"/>
    <property type="match status" value="1"/>
</dbReference>
<feature type="transmembrane region" description="Helical" evidence="7">
    <location>
        <begin position="355"/>
        <end position="373"/>
    </location>
</feature>
<dbReference type="EMBL" id="WVUD01000031">
    <property type="protein sequence ID" value="MYL84384.1"/>
    <property type="molecule type" value="Genomic_DNA"/>
</dbReference>
<dbReference type="InterPro" id="IPR054823">
    <property type="entry name" value="DsrP-like"/>
</dbReference>
<evidence type="ECO:0000313" key="9">
    <source>
        <dbReference type="Proteomes" id="UP000482487"/>
    </source>
</evidence>
<dbReference type="GO" id="GO:0005886">
    <property type="term" value="C:plasma membrane"/>
    <property type="evidence" value="ECO:0007669"/>
    <property type="project" value="UniProtKB-SubCell"/>
</dbReference>
<sequence length="397" mass="44135">MLEKALKGSPRYWGTLTALGMVMLLGLGFWLYQLTFGMQITGLNRDVSWGFYIAQFTYLVGVAASAVMLVLPYYFHHYKEFSKMIILGEFLAIAAVVMCLGFIVVDIGQPQRMLNVLLNPTPHSVLFWDMVVLNGYLFLNIIVGWTSLQYFKNDMTPPKWVKILAIVSVIWAFSIHTVTAFLYAGLPGRHYFLTAIMAARFLASAFCSGPAILLLLVLFLRRLTGFDPGQKAINRLAVIITYAMCVNIFFFLLEVFTSFYSNMPGHMAPLIYLFQGIDGHTMMVPFMWTAVVLGLGSLLFLIPTPIRQKTPALVTGLIMLVIASWIDKGLGLLIGGFTPNPFETVTVYSPTIPEIMISLMIFSLGGIVLTVLWKIAIEVRVEVEGGNLSMVPPPAAE</sequence>
<dbReference type="RefSeq" id="WP_160962361.1">
    <property type="nucleotide sequence ID" value="NZ_WVUD01000031.1"/>
</dbReference>
<dbReference type="PANTHER" id="PTHR43044">
    <property type="match status" value="1"/>
</dbReference>
<name>A0A7C9IN13_9BACT</name>